<protein>
    <submittedName>
        <fullName evidence="1">Uncharacterized protein</fullName>
    </submittedName>
</protein>
<sequence length="191" mass="22118">MLTALHLLNFEIQCILQERKECDLTAQRKTACSQELDMRIYVSRVTVTSNPSTPLKLIVKKSFANLRPHSGASRPRGVRRRDRRIAGSRSDITEVSPGIYSLTWGFWTYLRPEEVRCSRPPTAHEKIPFSRKRFHVYCWLIKKKKGFIQSLIEVLLNSVEEILELNVSCLLLADNHVDLLRRCLMSDCSEM</sequence>
<dbReference type="EMBL" id="BGPR01001403">
    <property type="protein sequence ID" value="GBM53048.1"/>
    <property type="molecule type" value="Genomic_DNA"/>
</dbReference>
<evidence type="ECO:0000313" key="1">
    <source>
        <dbReference type="EMBL" id="GBM53048.1"/>
    </source>
</evidence>
<dbReference type="Proteomes" id="UP000499080">
    <property type="component" value="Unassembled WGS sequence"/>
</dbReference>
<gene>
    <name evidence="1" type="ORF">AVEN_22420_1</name>
</gene>
<reference evidence="1 2" key="1">
    <citation type="journal article" date="2019" name="Sci. Rep.">
        <title>Orb-weaving spider Araneus ventricosus genome elucidates the spidroin gene catalogue.</title>
        <authorList>
            <person name="Kono N."/>
            <person name="Nakamura H."/>
            <person name="Ohtoshi R."/>
            <person name="Moran D.A.P."/>
            <person name="Shinohara A."/>
            <person name="Yoshida Y."/>
            <person name="Fujiwara M."/>
            <person name="Mori M."/>
            <person name="Tomita M."/>
            <person name="Arakawa K."/>
        </authorList>
    </citation>
    <scope>NUCLEOTIDE SEQUENCE [LARGE SCALE GENOMIC DNA]</scope>
</reference>
<organism evidence="1 2">
    <name type="scientific">Araneus ventricosus</name>
    <name type="common">Orbweaver spider</name>
    <name type="synonym">Epeira ventricosa</name>
    <dbReference type="NCBI Taxonomy" id="182803"/>
    <lineage>
        <taxon>Eukaryota</taxon>
        <taxon>Metazoa</taxon>
        <taxon>Ecdysozoa</taxon>
        <taxon>Arthropoda</taxon>
        <taxon>Chelicerata</taxon>
        <taxon>Arachnida</taxon>
        <taxon>Araneae</taxon>
        <taxon>Araneomorphae</taxon>
        <taxon>Entelegynae</taxon>
        <taxon>Araneoidea</taxon>
        <taxon>Araneidae</taxon>
        <taxon>Araneus</taxon>
    </lineage>
</organism>
<evidence type="ECO:0000313" key="2">
    <source>
        <dbReference type="Proteomes" id="UP000499080"/>
    </source>
</evidence>
<keyword evidence="2" id="KW-1185">Reference proteome</keyword>
<comment type="caution">
    <text evidence="1">The sequence shown here is derived from an EMBL/GenBank/DDBJ whole genome shotgun (WGS) entry which is preliminary data.</text>
</comment>
<name>A0A4Y2GKN5_ARAVE</name>
<accession>A0A4Y2GKN5</accession>
<proteinExistence type="predicted"/>
<dbReference type="AlphaFoldDB" id="A0A4Y2GKN5"/>